<dbReference type="Proteomes" id="UP001189624">
    <property type="component" value="Chromosome 9"/>
</dbReference>
<protein>
    <submittedName>
        <fullName evidence="2">Uncharacterized protein</fullName>
    </submittedName>
</protein>
<accession>A0AA86VTY3</accession>
<name>A0AA86VTY3_9FABA</name>
<dbReference type="Gramene" id="rna-AYBTSS11_LOCUS27307">
    <property type="protein sequence ID" value="CAJ1975203.1"/>
    <property type="gene ID" value="gene-AYBTSS11_LOCUS27307"/>
</dbReference>
<feature type="region of interest" description="Disordered" evidence="1">
    <location>
        <begin position="1"/>
        <end position="29"/>
    </location>
</feature>
<gene>
    <name evidence="2" type="ORF">AYBTSS11_LOCUS27307</name>
</gene>
<reference evidence="2" key="1">
    <citation type="submission" date="2023-10" db="EMBL/GenBank/DDBJ databases">
        <authorList>
            <person name="Domelevo Entfellner J.-B."/>
        </authorList>
    </citation>
    <scope>NUCLEOTIDE SEQUENCE</scope>
</reference>
<evidence type="ECO:0000256" key="1">
    <source>
        <dbReference type="SAM" id="MobiDB-lite"/>
    </source>
</evidence>
<evidence type="ECO:0000313" key="3">
    <source>
        <dbReference type="Proteomes" id="UP001189624"/>
    </source>
</evidence>
<organism evidence="2 3">
    <name type="scientific">Sphenostylis stenocarpa</name>
    <dbReference type="NCBI Taxonomy" id="92480"/>
    <lineage>
        <taxon>Eukaryota</taxon>
        <taxon>Viridiplantae</taxon>
        <taxon>Streptophyta</taxon>
        <taxon>Embryophyta</taxon>
        <taxon>Tracheophyta</taxon>
        <taxon>Spermatophyta</taxon>
        <taxon>Magnoliopsida</taxon>
        <taxon>eudicotyledons</taxon>
        <taxon>Gunneridae</taxon>
        <taxon>Pentapetalae</taxon>
        <taxon>rosids</taxon>
        <taxon>fabids</taxon>
        <taxon>Fabales</taxon>
        <taxon>Fabaceae</taxon>
        <taxon>Papilionoideae</taxon>
        <taxon>50 kb inversion clade</taxon>
        <taxon>NPAAA clade</taxon>
        <taxon>indigoferoid/millettioid clade</taxon>
        <taxon>Phaseoleae</taxon>
        <taxon>Sphenostylis</taxon>
    </lineage>
</organism>
<dbReference type="AlphaFoldDB" id="A0AA86VTY3"/>
<evidence type="ECO:0000313" key="2">
    <source>
        <dbReference type="EMBL" id="CAJ1975203.1"/>
    </source>
</evidence>
<sequence length="68" mass="7308">MKPNMYTRGEQRRSRYSSRASYTAPVGSAGDMVRSKIRPTDGCYTLTDSHVTVVGAAGAGAGEKCHKQ</sequence>
<keyword evidence="3" id="KW-1185">Reference proteome</keyword>
<proteinExistence type="predicted"/>
<dbReference type="EMBL" id="OY731406">
    <property type="protein sequence ID" value="CAJ1975203.1"/>
    <property type="molecule type" value="Genomic_DNA"/>
</dbReference>